<gene>
    <name evidence="10" type="ORF">FKW77_004904</name>
</gene>
<dbReference type="InterPro" id="IPR011006">
    <property type="entry name" value="CheY-like_superfamily"/>
</dbReference>
<dbReference type="PRINTS" id="PR00344">
    <property type="entry name" value="BCTRLSENSOR"/>
</dbReference>
<evidence type="ECO:0000256" key="4">
    <source>
        <dbReference type="ARBA" id="ARBA00022679"/>
    </source>
</evidence>
<dbReference type="SMART" id="SM00387">
    <property type="entry name" value="HATPase_c"/>
    <property type="match status" value="1"/>
</dbReference>
<dbReference type="SMART" id="SM00448">
    <property type="entry name" value="REC"/>
    <property type="match status" value="1"/>
</dbReference>
<comment type="catalytic activity">
    <reaction evidence="1">
        <text>ATP + protein L-histidine = ADP + protein N-phospho-L-histidine.</text>
        <dbReference type="EC" id="2.7.13.3"/>
    </reaction>
</comment>
<feature type="region of interest" description="Disordered" evidence="7">
    <location>
        <begin position="1306"/>
        <end position="1334"/>
    </location>
</feature>
<organism evidence="10 11">
    <name type="scientific">Venturia effusa</name>
    <dbReference type="NCBI Taxonomy" id="50376"/>
    <lineage>
        <taxon>Eukaryota</taxon>
        <taxon>Fungi</taxon>
        <taxon>Dikarya</taxon>
        <taxon>Ascomycota</taxon>
        <taxon>Pezizomycotina</taxon>
        <taxon>Dothideomycetes</taxon>
        <taxon>Pleosporomycetidae</taxon>
        <taxon>Venturiales</taxon>
        <taxon>Venturiaceae</taxon>
        <taxon>Venturia</taxon>
    </lineage>
</organism>
<dbReference type="InterPro" id="IPR003594">
    <property type="entry name" value="HATPase_dom"/>
</dbReference>
<dbReference type="InterPro" id="IPR003661">
    <property type="entry name" value="HisK_dim/P_dom"/>
</dbReference>
<evidence type="ECO:0000256" key="5">
    <source>
        <dbReference type="ARBA" id="ARBA00022777"/>
    </source>
</evidence>
<evidence type="ECO:0000256" key="1">
    <source>
        <dbReference type="ARBA" id="ARBA00000085"/>
    </source>
</evidence>
<feature type="region of interest" description="Disordered" evidence="7">
    <location>
        <begin position="1082"/>
        <end position="1119"/>
    </location>
</feature>
<dbReference type="Pfam" id="PF02518">
    <property type="entry name" value="HATPase_c"/>
    <property type="match status" value="1"/>
</dbReference>
<dbReference type="Proteomes" id="UP000316270">
    <property type="component" value="Chromosome 14"/>
</dbReference>
<dbReference type="EC" id="2.7.13.3" evidence="2"/>
<dbReference type="PROSITE" id="PS50109">
    <property type="entry name" value="HIS_KIN"/>
    <property type="match status" value="1"/>
</dbReference>
<feature type="region of interest" description="Disordered" evidence="7">
    <location>
        <begin position="343"/>
        <end position="397"/>
    </location>
</feature>
<dbReference type="Gene3D" id="1.10.287.130">
    <property type="match status" value="1"/>
</dbReference>
<dbReference type="GO" id="GO:0009927">
    <property type="term" value="F:histidine phosphotransfer kinase activity"/>
    <property type="evidence" value="ECO:0007669"/>
    <property type="project" value="TreeGrafter"/>
</dbReference>
<dbReference type="SUPFAM" id="SSF55874">
    <property type="entry name" value="ATPase domain of HSP90 chaperone/DNA topoisomerase II/histidine kinase"/>
    <property type="match status" value="1"/>
</dbReference>
<name>A0A517LK59_9PEZI</name>
<feature type="modified residue" description="4-aspartylphosphate" evidence="6">
    <location>
        <position position="1203"/>
    </location>
</feature>
<keyword evidence="5" id="KW-0418">Kinase</keyword>
<protein>
    <recommendedName>
        <fullName evidence="2">histidine kinase</fullName>
        <ecNumber evidence="2">2.7.13.3</ecNumber>
    </recommendedName>
</protein>
<dbReference type="Gene3D" id="3.30.565.10">
    <property type="entry name" value="Histidine kinase-like ATPase, C-terminal domain"/>
    <property type="match status" value="1"/>
</dbReference>
<dbReference type="OrthoDB" id="10249433at2759"/>
<evidence type="ECO:0000313" key="10">
    <source>
        <dbReference type="EMBL" id="QDS76017.1"/>
    </source>
</evidence>
<evidence type="ECO:0000256" key="3">
    <source>
        <dbReference type="ARBA" id="ARBA00022553"/>
    </source>
</evidence>
<dbReference type="InterPro" id="IPR005467">
    <property type="entry name" value="His_kinase_dom"/>
</dbReference>
<dbReference type="InterPro" id="IPR036890">
    <property type="entry name" value="HATPase_C_sf"/>
</dbReference>
<dbReference type="EMBL" id="CP042198">
    <property type="protein sequence ID" value="QDS76017.1"/>
    <property type="molecule type" value="Genomic_DNA"/>
</dbReference>
<evidence type="ECO:0000256" key="6">
    <source>
        <dbReference type="PROSITE-ProRule" id="PRU00169"/>
    </source>
</evidence>
<dbReference type="Gene3D" id="3.40.50.2300">
    <property type="match status" value="1"/>
</dbReference>
<dbReference type="Pfam" id="PF00072">
    <property type="entry name" value="Response_reg"/>
    <property type="match status" value="1"/>
</dbReference>
<accession>A0A517LK59</accession>
<dbReference type="SUPFAM" id="SSF47384">
    <property type="entry name" value="Homodimeric domain of signal transducing histidine kinase"/>
    <property type="match status" value="1"/>
</dbReference>
<evidence type="ECO:0000256" key="2">
    <source>
        <dbReference type="ARBA" id="ARBA00012438"/>
    </source>
</evidence>
<dbReference type="SUPFAM" id="SSF52172">
    <property type="entry name" value="CheY-like"/>
    <property type="match status" value="1"/>
</dbReference>
<dbReference type="GO" id="GO:0005886">
    <property type="term" value="C:plasma membrane"/>
    <property type="evidence" value="ECO:0007669"/>
    <property type="project" value="TreeGrafter"/>
</dbReference>
<dbReference type="STRING" id="50376.A0A517LK59"/>
<feature type="compositionally biased region" description="Low complexity" evidence="7">
    <location>
        <begin position="346"/>
        <end position="361"/>
    </location>
</feature>
<dbReference type="PROSITE" id="PS50110">
    <property type="entry name" value="RESPONSE_REGULATORY"/>
    <property type="match status" value="1"/>
</dbReference>
<dbReference type="GO" id="GO:0000155">
    <property type="term" value="F:phosphorelay sensor kinase activity"/>
    <property type="evidence" value="ECO:0007669"/>
    <property type="project" value="InterPro"/>
</dbReference>
<dbReference type="PANTHER" id="PTHR43047:SF72">
    <property type="entry name" value="OSMOSENSING HISTIDINE PROTEIN KINASE SLN1"/>
    <property type="match status" value="1"/>
</dbReference>
<dbReference type="Pfam" id="PF00512">
    <property type="entry name" value="HisKA"/>
    <property type="match status" value="1"/>
</dbReference>
<reference evidence="10 11" key="1">
    <citation type="submission" date="2019-07" db="EMBL/GenBank/DDBJ databases">
        <title>Finished genome of Venturia effusa.</title>
        <authorList>
            <person name="Young C.A."/>
            <person name="Cox M.P."/>
            <person name="Ganley A.R.D."/>
            <person name="David W.J."/>
        </authorList>
    </citation>
    <scope>NUCLEOTIDE SEQUENCE [LARGE SCALE GENOMIC DNA]</scope>
    <source>
        <strain evidence="11">albino</strain>
    </source>
</reference>
<feature type="compositionally biased region" description="Low complexity" evidence="7">
    <location>
        <begin position="388"/>
        <end position="397"/>
    </location>
</feature>
<feature type="compositionally biased region" description="Polar residues" evidence="7">
    <location>
        <begin position="1309"/>
        <end position="1334"/>
    </location>
</feature>
<evidence type="ECO:0000259" key="9">
    <source>
        <dbReference type="PROSITE" id="PS50110"/>
    </source>
</evidence>
<evidence type="ECO:0000313" key="11">
    <source>
        <dbReference type="Proteomes" id="UP000316270"/>
    </source>
</evidence>
<dbReference type="InterPro" id="IPR004358">
    <property type="entry name" value="Sig_transdc_His_kin-like_C"/>
</dbReference>
<keyword evidence="11" id="KW-1185">Reference proteome</keyword>
<dbReference type="InterPro" id="IPR001789">
    <property type="entry name" value="Sig_transdc_resp-reg_receiver"/>
</dbReference>
<dbReference type="PANTHER" id="PTHR43047">
    <property type="entry name" value="TWO-COMPONENT HISTIDINE PROTEIN KINASE"/>
    <property type="match status" value="1"/>
</dbReference>
<sequence length="1334" mass="145645">MSMSATSDTTFVADMAESPSYLGTDVFDTAEKARCREIAAYLMAASIGTDIHHGLPSLPHLSKDINLNLLVHYGTIRLNADRAFLSLITDEAQFVVAEATRHQSRLSYTETVSESSLFFGVCKLDKCYGICPKTMQAFTTDTHTKAGPNIICDRSRYIINDFRVEPAYMSKPYVIGFPHMVSYVEVPLKSPSGHVLGSYCIVDNVERKFNDDNIIKAITEVSNTIMHYLDIVKTKELRDRSEKLILGLGHLIERDHETSTNASMTASVASTHLENSDVGGSLTATYAGTMHDSAGQYPFEELATPGPEVFNRRLSTYSQLSQASLSASTSTIASEYSGTISAPWTPLRSSSPMDESSLSDSFFPLSKPEDISSSPEILEDQSGPPSGAAALVPPSSATTSASVATHASVVSSDVRDSLSKAAHTIREAMGMDRVIFFDAVPSGFASRLAQPRPHEDPLSMGAAEHFAEETNEVYCATLSQSVKGRDPSQIPASAPIQMPEAMLQRLIRRYPRGHIFTTDEVGPIDGHYAPGHALRTVQRSRKRTTRYREDISKLFLHVPGARYVVLLPLWHFQKEVWFCAMVGYVTDPMFAMSPQDINLLSSFGNSIMAQVSRLEASAVSRAKGDFISSISHELRSPLHGIMASVEMLRDALKDPDCFHMLDMIDASATTLLDTFDNLLDFAKINTAAKSMDPKQTSHLKQSVERELPLVDLSRLVEEVVETVQIGHEAKTGFHAEEERITPLIEDADLSSDMADMLPDTAVLLPLTIPCTFHFKNGFSTLTFHVVMNLLGNSLKYTRSGIIEVGLSMIQKPGSKNPSRTHVQLSVEDTGIGISPNYIKYHLFTPFAQENALSPGTGIGLSIVQQLTKTLGGKLDVKSLIGIGTRIEACFPFKEENAGPAASRLPAIREGAELGARHDLRGLTLCCITWDAYYATCDEKRRLTSEMCERSRATRSILRQIAKSRLGMKIIFGTRETPLPPANVYYLDSYIVEQKIRASTQTEVPESLVFVRPLVMLCSGSGPLRASRDEEQRTKVVHLRQPIAPRKFTTTLLRALEVGKASQPSPTAPPILVTKDVDSYFPGPSGDKTSALSQVEEVTHRASLPTTSSSPSPPLVSTPLALTPVPAPSIQAPSDAAAGSSVAPRAALHLLLVDDNPINLKILTTLVKKLNFTFATARDGLEAVHHFSASLHSSRRLFDVVFMDISMPVLNGFEATREIRKMEKDYNIDSMNGNGDDSQGFGCQIVALTGLGSEESRQDAFSSGIDMFMTKPAKMDKIKRLLGATEERVAERSSRIAGQVPIQAVREESLWSNSNTSSTVTRESVASQAGEGNSG</sequence>
<dbReference type="CDD" id="cd17546">
    <property type="entry name" value="REC_hyHK_CKI1_RcsC-like"/>
    <property type="match status" value="1"/>
</dbReference>
<keyword evidence="3 6" id="KW-0597">Phosphoprotein</keyword>
<evidence type="ECO:0000256" key="7">
    <source>
        <dbReference type="SAM" id="MobiDB-lite"/>
    </source>
</evidence>
<dbReference type="SUPFAM" id="SSF55781">
    <property type="entry name" value="GAF domain-like"/>
    <property type="match status" value="1"/>
</dbReference>
<evidence type="ECO:0000259" key="8">
    <source>
        <dbReference type="PROSITE" id="PS50109"/>
    </source>
</evidence>
<keyword evidence="4" id="KW-0808">Transferase</keyword>
<dbReference type="InterPro" id="IPR036097">
    <property type="entry name" value="HisK_dim/P_sf"/>
</dbReference>
<proteinExistence type="predicted"/>
<feature type="domain" description="Histidine kinase" evidence="8">
    <location>
        <begin position="629"/>
        <end position="894"/>
    </location>
</feature>
<dbReference type="CDD" id="cd00082">
    <property type="entry name" value="HisKA"/>
    <property type="match status" value="1"/>
</dbReference>
<feature type="domain" description="Response regulatory" evidence="9">
    <location>
        <begin position="1148"/>
        <end position="1285"/>
    </location>
</feature>
<dbReference type="SMART" id="SM00388">
    <property type="entry name" value="HisKA"/>
    <property type="match status" value="1"/>
</dbReference>